<organism evidence="1">
    <name type="scientific">marine sediment metagenome</name>
    <dbReference type="NCBI Taxonomy" id="412755"/>
    <lineage>
        <taxon>unclassified sequences</taxon>
        <taxon>metagenomes</taxon>
        <taxon>ecological metagenomes</taxon>
    </lineage>
</organism>
<gene>
    <name evidence="1" type="ORF">LCGC14_1957760</name>
</gene>
<proteinExistence type="predicted"/>
<protein>
    <submittedName>
        <fullName evidence="1">Uncharacterized protein</fullName>
    </submittedName>
</protein>
<sequence>IQIEEFLLDFEQNSTVEILEEGSNEKNEI</sequence>
<feature type="non-terminal residue" evidence="1">
    <location>
        <position position="1"/>
    </location>
</feature>
<dbReference type="AlphaFoldDB" id="A0A0F9FFR3"/>
<accession>A0A0F9FFR3</accession>
<dbReference type="EMBL" id="LAZR01021491">
    <property type="protein sequence ID" value="KKL85138.1"/>
    <property type="molecule type" value="Genomic_DNA"/>
</dbReference>
<evidence type="ECO:0000313" key="1">
    <source>
        <dbReference type="EMBL" id="KKL85138.1"/>
    </source>
</evidence>
<comment type="caution">
    <text evidence="1">The sequence shown here is derived from an EMBL/GenBank/DDBJ whole genome shotgun (WGS) entry which is preliminary data.</text>
</comment>
<name>A0A0F9FFR3_9ZZZZ</name>
<reference evidence="1" key="1">
    <citation type="journal article" date="2015" name="Nature">
        <title>Complex archaea that bridge the gap between prokaryotes and eukaryotes.</title>
        <authorList>
            <person name="Spang A."/>
            <person name="Saw J.H."/>
            <person name="Jorgensen S.L."/>
            <person name="Zaremba-Niedzwiedzka K."/>
            <person name="Martijn J."/>
            <person name="Lind A.E."/>
            <person name="van Eijk R."/>
            <person name="Schleper C."/>
            <person name="Guy L."/>
            <person name="Ettema T.J."/>
        </authorList>
    </citation>
    <scope>NUCLEOTIDE SEQUENCE</scope>
</reference>